<dbReference type="Pfam" id="PF09527">
    <property type="entry name" value="ATPase_gene1"/>
    <property type="match status" value="1"/>
</dbReference>
<feature type="transmembrane region" description="Helical" evidence="2">
    <location>
        <begin position="44"/>
        <end position="65"/>
    </location>
</feature>
<keyword evidence="2" id="KW-0812">Transmembrane</keyword>
<proteinExistence type="predicted"/>
<dbReference type="RefSeq" id="WP_197440448.1">
    <property type="nucleotide sequence ID" value="NZ_CP036281.1"/>
</dbReference>
<evidence type="ECO:0000313" key="4">
    <source>
        <dbReference type="Proteomes" id="UP000317178"/>
    </source>
</evidence>
<dbReference type="Proteomes" id="UP000317178">
    <property type="component" value="Chromosome"/>
</dbReference>
<feature type="region of interest" description="Disordered" evidence="1">
    <location>
        <begin position="72"/>
        <end position="113"/>
    </location>
</feature>
<evidence type="ECO:0000256" key="2">
    <source>
        <dbReference type="SAM" id="Phobius"/>
    </source>
</evidence>
<feature type="compositionally biased region" description="Low complexity" evidence="1">
    <location>
        <begin position="91"/>
        <end position="113"/>
    </location>
</feature>
<keyword evidence="2" id="KW-1133">Transmembrane helix</keyword>
<keyword evidence="4" id="KW-1185">Reference proteome</keyword>
<reference evidence="3 4" key="1">
    <citation type="submission" date="2019-02" db="EMBL/GenBank/DDBJ databases">
        <title>Deep-cultivation of Planctomycetes and their phenomic and genomic characterization uncovers novel biology.</title>
        <authorList>
            <person name="Wiegand S."/>
            <person name="Jogler M."/>
            <person name="Boedeker C."/>
            <person name="Pinto D."/>
            <person name="Vollmers J."/>
            <person name="Rivas-Marin E."/>
            <person name="Kohn T."/>
            <person name="Peeters S.H."/>
            <person name="Heuer A."/>
            <person name="Rast P."/>
            <person name="Oberbeckmann S."/>
            <person name="Bunk B."/>
            <person name="Jeske O."/>
            <person name="Meyerdierks A."/>
            <person name="Storesund J.E."/>
            <person name="Kallscheuer N."/>
            <person name="Luecker S."/>
            <person name="Lage O.M."/>
            <person name="Pohl T."/>
            <person name="Merkel B.J."/>
            <person name="Hornburger P."/>
            <person name="Mueller R.-W."/>
            <person name="Bruemmer F."/>
            <person name="Labrenz M."/>
            <person name="Spormann A.M."/>
            <person name="Op den Camp H."/>
            <person name="Overmann J."/>
            <person name="Amann R."/>
            <person name="Jetten M.S.M."/>
            <person name="Mascher T."/>
            <person name="Medema M.H."/>
            <person name="Devos D.P."/>
            <person name="Kaster A.-K."/>
            <person name="Ovreas L."/>
            <person name="Rohde M."/>
            <person name="Galperin M.Y."/>
            <person name="Jogler C."/>
        </authorList>
    </citation>
    <scope>NUCLEOTIDE SEQUENCE [LARGE SCALE GENOMIC DNA]</scope>
    <source>
        <strain evidence="3 4">Pla110</strain>
    </source>
</reference>
<protein>
    <submittedName>
        <fullName evidence="3">F0F1-ATPase subunit (ATPase_gene1)</fullName>
    </submittedName>
</protein>
<evidence type="ECO:0000256" key="1">
    <source>
        <dbReference type="SAM" id="MobiDB-lite"/>
    </source>
</evidence>
<gene>
    <name evidence="3" type="ORF">Pla110_04520</name>
</gene>
<keyword evidence="2" id="KW-0472">Membrane</keyword>
<dbReference type="KEGG" id="plon:Pla110_04520"/>
<accession>A0A518CHN9</accession>
<name>A0A518CHN9_9PLAN</name>
<feature type="transmembrane region" description="Helical" evidence="2">
    <location>
        <begin position="21"/>
        <end position="38"/>
    </location>
</feature>
<dbReference type="EMBL" id="CP036281">
    <property type="protein sequence ID" value="QDU78748.1"/>
    <property type="molecule type" value="Genomic_DNA"/>
</dbReference>
<dbReference type="InterPro" id="IPR032820">
    <property type="entry name" value="ATPase_put"/>
</dbReference>
<evidence type="ECO:0000313" key="3">
    <source>
        <dbReference type="EMBL" id="QDU78748.1"/>
    </source>
</evidence>
<dbReference type="AlphaFoldDB" id="A0A518CHN9"/>
<organism evidence="3 4">
    <name type="scientific">Polystyrenella longa</name>
    <dbReference type="NCBI Taxonomy" id="2528007"/>
    <lineage>
        <taxon>Bacteria</taxon>
        <taxon>Pseudomonadati</taxon>
        <taxon>Planctomycetota</taxon>
        <taxon>Planctomycetia</taxon>
        <taxon>Planctomycetales</taxon>
        <taxon>Planctomycetaceae</taxon>
        <taxon>Polystyrenella</taxon>
    </lineage>
</organism>
<sequence>MKRPPDKKPPMVAAMQVANEVSTIGMSFALPPLGGYWLDWKLGTSPWLVLVGAALGFVVGMKMIFELTKRLGNSNTSNFKPNGPHSKENRSSQNDSSTSSSPPSDTGPSDTKK</sequence>